<name>A0ABX5N312_9LACO</name>
<keyword evidence="1" id="KW-0732">Signal</keyword>
<sequence length="207" mass="24220">MKLKKLFNKIIVFSCSLFFMLSLFTYKVQAADIPSDISIWVTPKVVHIKNDEILKNFIFLNQYPNAQQVTYESKQVYLLTYKQNILVSDTSMSVEILGHIYPDEFSKYLPSSIANEIKKHTDVIDSGEKSVDSNRWVWDSIAAVIDYFKLSNNINNTRQNRKKDVSTREIILRIHQMNSKSYLDDEIMKKVINDYKSNKSNFASIYY</sequence>
<reference evidence="2 3" key="1">
    <citation type="submission" date="2018-05" db="EMBL/GenBank/DDBJ databases">
        <title>Reference genomes for bee gut microbiota database.</title>
        <authorList>
            <person name="Ellegaard K.M."/>
        </authorList>
    </citation>
    <scope>NUCLEOTIDE SEQUENCE [LARGE SCALE GENOMIC DNA]</scope>
    <source>
        <strain evidence="2 3">ESL0184</strain>
    </source>
</reference>
<dbReference type="Proteomes" id="UP000247698">
    <property type="component" value="Unassembled WGS sequence"/>
</dbReference>
<keyword evidence="3" id="KW-1185">Reference proteome</keyword>
<proteinExistence type="predicted"/>
<evidence type="ECO:0000256" key="1">
    <source>
        <dbReference type="SAM" id="SignalP"/>
    </source>
</evidence>
<protein>
    <submittedName>
        <fullName evidence="2">Uncharacterized protein</fullName>
    </submittedName>
</protein>
<accession>A0ABX5N312</accession>
<gene>
    <name evidence="2" type="ORF">DK873_01005</name>
</gene>
<evidence type="ECO:0000313" key="2">
    <source>
        <dbReference type="EMBL" id="PXY86159.1"/>
    </source>
</evidence>
<feature type="chain" id="PRO_5045776285" evidence="1">
    <location>
        <begin position="31"/>
        <end position="207"/>
    </location>
</feature>
<feature type="signal peptide" evidence="1">
    <location>
        <begin position="1"/>
        <end position="30"/>
    </location>
</feature>
<dbReference type="EMBL" id="QGLG01000001">
    <property type="protein sequence ID" value="PXY86159.1"/>
    <property type="molecule type" value="Genomic_DNA"/>
</dbReference>
<organism evidence="2 3">
    <name type="scientific">Lactobacillus melliventris</name>
    <dbReference type="NCBI Taxonomy" id="1218507"/>
    <lineage>
        <taxon>Bacteria</taxon>
        <taxon>Bacillati</taxon>
        <taxon>Bacillota</taxon>
        <taxon>Bacilli</taxon>
        <taxon>Lactobacillales</taxon>
        <taxon>Lactobacillaceae</taxon>
        <taxon>Lactobacillus</taxon>
    </lineage>
</organism>
<dbReference type="RefSeq" id="WP_110445468.1">
    <property type="nucleotide sequence ID" value="NZ_QGLG01000001.1"/>
</dbReference>
<comment type="caution">
    <text evidence="2">The sequence shown here is derived from an EMBL/GenBank/DDBJ whole genome shotgun (WGS) entry which is preliminary data.</text>
</comment>
<evidence type="ECO:0000313" key="3">
    <source>
        <dbReference type="Proteomes" id="UP000247698"/>
    </source>
</evidence>